<evidence type="ECO:0000256" key="1">
    <source>
        <dbReference type="SAM" id="Phobius"/>
    </source>
</evidence>
<gene>
    <name evidence="2" type="ORF">HX37_16665</name>
</gene>
<protein>
    <submittedName>
        <fullName evidence="2">Uncharacterized protein</fullName>
    </submittedName>
</protein>
<reference evidence="2" key="1">
    <citation type="submission" date="2018-07" db="EMBL/GenBank/DDBJ databases">
        <authorList>
            <consortium name="GenomeTrakr network: Whole genome sequencing for foodborne pathogen traceback"/>
        </authorList>
    </citation>
    <scope>NUCLEOTIDE SEQUENCE</scope>
    <source>
        <strain evidence="2">CFSAN018538</strain>
    </source>
</reference>
<keyword evidence="1" id="KW-1133">Transmembrane helix</keyword>
<feature type="transmembrane region" description="Helical" evidence="1">
    <location>
        <begin position="76"/>
        <end position="97"/>
    </location>
</feature>
<keyword evidence="1" id="KW-0812">Transmembrane</keyword>
<organism evidence="2">
    <name type="scientific">Salmonella enterica</name>
    <name type="common">Salmonella choleraesuis</name>
    <dbReference type="NCBI Taxonomy" id="28901"/>
    <lineage>
        <taxon>Bacteria</taxon>
        <taxon>Pseudomonadati</taxon>
        <taxon>Pseudomonadota</taxon>
        <taxon>Gammaproteobacteria</taxon>
        <taxon>Enterobacterales</taxon>
        <taxon>Enterobacteriaceae</taxon>
        <taxon>Salmonella</taxon>
    </lineage>
</organism>
<proteinExistence type="predicted"/>
<sequence length="104" mass="11782">MIKGFIKAFGPIFDDVVLFIVSFTEGVYKGVIFSASAYFILFLVLMTGHPEDFVILFKQLSESSTPLYGVNEFKALSFNIIMCTTLICVVFVFGCLVKNQMKRW</sequence>
<feature type="transmembrane region" description="Helical" evidence="1">
    <location>
        <begin position="27"/>
        <end position="46"/>
    </location>
</feature>
<comment type="caution">
    <text evidence="2">The sequence shown here is derived from an EMBL/GenBank/DDBJ whole genome shotgun (WGS) entry which is preliminary data.</text>
</comment>
<dbReference type="AlphaFoldDB" id="A0A5U2F657"/>
<accession>A0A5U2F657</accession>
<name>A0A5U2F657_SALER</name>
<dbReference type="EMBL" id="AAGKHU010000060">
    <property type="protein sequence ID" value="EBP0012414.1"/>
    <property type="molecule type" value="Genomic_DNA"/>
</dbReference>
<evidence type="ECO:0000313" key="2">
    <source>
        <dbReference type="EMBL" id="EBP0012414.1"/>
    </source>
</evidence>
<keyword evidence="1" id="KW-0472">Membrane</keyword>